<evidence type="ECO:0000256" key="2">
    <source>
        <dbReference type="ARBA" id="ARBA00010617"/>
    </source>
</evidence>
<keyword evidence="9" id="KW-1185">Reference proteome</keyword>
<dbReference type="Gene3D" id="1.10.630.10">
    <property type="entry name" value="Cytochrome P450"/>
    <property type="match status" value="1"/>
</dbReference>
<keyword evidence="7" id="KW-0503">Monooxygenase</keyword>
<keyword evidence="5 6" id="KW-0408">Iron</keyword>
<dbReference type="OMA" id="WMIDATR"/>
<organism evidence="8 9">
    <name type="scientific">Wolfiporia cocos (strain MD-104)</name>
    <name type="common">Brown rot fungus</name>
    <dbReference type="NCBI Taxonomy" id="742152"/>
    <lineage>
        <taxon>Eukaryota</taxon>
        <taxon>Fungi</taxon>
        <taxon>Dikarya</taxon>
        <taxon>Basidiomycota</taxon>
        <taxon>Agaricomycotina</taxon>
        <taxon>Agaricomycetes</taxon>
        <taxon>Polyporales</taxon>
        <taxon>Phaeolaceae</taxon>
        <taxon>Wolfiporia</taxon>
    </lineage>
</organism>
<keyword evidence="6 7" id="KW-0349">Heme</keyword>
<reference evidence="8 9" key="1">
    <citation type="journal article" date="2012" name="Science">
        <title>The Paleozoic origin of enzymatic lignin decomposition reconstructed from 31 fungal genomes.</title>
        <authorList>
            <person name="Floudas D."/>
            <person name="Binder M."/>
            <person name="Riley R."/>
            <person name="Barry K."/>
            <person name="Blanchette R.A."/>
            <person name="Henrissat B."/>
            <person name="Martinez A.T."/>
            <person name="Otillar R."/>
            <person name="Spatafora J.W."/>
            <person name="Yadav J.S."/>
            <person name="Aerts A."/>
            <person name="Benoit I."/>
            <person name="Boyd A."/>
            <person name="Carlson A."/>
            <person name="Copeland A."/>
            <person name="Coutinho P.M."/>
            <person name="de Vries R.P."/>
            <person name="Ferreira P."/>
            <person name="Findley K."/>
            <person name="Foster B."/>
            <person name="Gaskell J."/>
            <person name="Glotzer D."/>
            <person name="Gorecki P."/>
            <person name="Heitman J."/>
            <person name="Hesse C."/>
            <person name="Hori C."/>
            <person name="Igarashi K."/>
            <person name="Jurgens J.A."/>
            <person name="Kallen N."/>
            <person name="Kersten P."/>
            <person name="Kohler A."/>
            <person name="Kuees U."/>
            <person name="Kumar T.K.A."/>
            <person name="Kuo A."/>
            <person name="LaButti K."/>
            <person name="Larrondo L.F."/>
            <person name="Lindquist E."/>
            <person name="Ling A."/>
            <person name="Lombard V."/>
            <person name="Lucas S."/>
            <person name="Lundell T."/>
            <person name="Martin R."/>
            <person name="McLaughlin D.J."/>
            <person name="Morgenstern I."/>
            <person name="Morin E."/>
            <person name="Murat C."/>
            <person name="Nagy L.G."/>
            <person name="Nolan M."/>
            <person name="Ohm R.A."/>
            <person name="Patyshakuliyeva A."/>
            <person name="Rokas A."/>
            <person name="Ruiz-Duenas F.J."/>
            <person name="Sabat G."/>
            <person name="Salamov A."/>
            <person name="Samejima M."/>
            <person name="Schmutz J."/>
            <person name="Slot J.C."/>
            <person name="St John F."/>
            <person name="Stenlid J."/>
            <person name="Sun H."/>
            <person name="Sun S."/>
            <person name="Syed K."/>
            <person name="Tsang A."/>
            <person name="Wiebenga A."/>
            <person name="Young D."/>
            <person name="Pisabarro A."/>
            <person name="Eastwood D.C."/>
            <person name="Martin F."/>
            <person name="Cullen D."/>
            <person name="Grigoriev I.V."/>
            <person name="Hibbett D.S."/>
        </authorList>
    </citation>
    <scope>NUCLEOTIDE SEQUENCE [LARGE SCALE GENOMIC DNA]</scope>
    <source>
        <strain evidence="8 9">MD-104</strain>
    </source>
</reference>
<proteinExistence type="inferred from homology"/>
<evidence type="ECO:0000256" key="5">
    <source>
        <dbReference type="ARBA" id="ARBA00023004"/>
    </source>
</evidence>
<dbReference type="Proteomes" id="UP000218811">
    <property type="component" value="Unassembled WGS sequence"/>
</dbReference>
<dbReference type="EMBL" id="KB467854">
    <property type="protein sequence ID" value="PCH35771.1"/>
    <property type="molecule type" value="Genomic_DNA"/>
</dbReference>
<dbReference type="GO" id="GO:0020037">
    <property type="term" value="F:heme binding"/>
    <property type="evidence" value="ECO:0007669"/>
    <property type="project" value="InterPro"/>
</dbReference>
<sequence>MVEEGYAKHEVFKIATWDRWMVFVSGPDMNDEISKLPDDVVSLDESIKEFIYSDYTLGPNEHNVTIPAIHGLLTRNLSDIFPAIVDEIELVLEEMFPSDSDWVEISNLPNLMLNVIARIANRIFVGTAACHNPEYLKIVTTYATNVVKAKLIMDLCPKMFRPLIGYMLPWRTRAMKLMEPFLSDVIADHQLLLDEPGSDLQDGPNKGDFLMWLAKGVQELGSSSELMLSNVLVANFAGLHTSTMVSTSTLFQIASTPECVPDLRKDILSAIEGQGWTRNAVNMMGRLDSFIKETQRFQELGIVGMRRKTLKTVILSNGTVIPADVNIYAPSTATHHDSALYDDPGAFKPNRFFDKGIETGEPSQHQFVSMSPEYIAFGHGKHACPGRFFAVLVIKTLIANLLLKYDLKMGGDGSNPKTLLIGTSAILSRKAKVLFKRRQSIDA</sequence>
<name>A0A2H3J1C4_WOLCO</name>
<evidence type="ECO:0000256" key="3">
    <source>
        <dbReference type="ARBA" id="ARBA00022723"/>
    </source>
</evidence>
<dbReference type="InterPro" id="IPR017972">
    <property type="entry name" value="Cyt_P450_CS"/>
</dbReference>
<dbReference type="STRING" id="742152.A0A2H3J1C4"/>
<evidence type="ECO:0000256" key="4">
    <source>
        <dbReference type="ARBA" id="ARBA00023002"/>
    </source>
</evidence>
<dbReference type="PROSITE" id="PS00086">
    <property type="entry name" value="CYTOCHROME_P450"/>
    <property type="match status" value="1"/>
</dbReference>
<dbReference type="InterPro" id="IPR036396">
    <property type="entry name" value="Cyt_P450_sf"/>
</dbReference>
<dbReference type="AlphaFoldDB" id="A0A2H3J1C4"/>
<evidence type="ECO:0000313" key="8">
    <source>
        <dbReference type="EMBL" id="PCH35771.1"/>
    </source>
</evidence>
<dbReference type="OrthoDB" id="1844152at2759"/>
<dbReference type="SUPFAM" id="SSF48264">
    <property type="entry name" value="Cytochrome P450"/>
    <property type="match status" value="1"/>
</dbReference>
<evidence type="ECO:0000313" key="9">
    <source>
        <dbReference type="Proteomes" id="UP000218811"/>
    </source>
</evidence>
<dbReference type="GO" id="GO:0005506">
    <property type="term" value="F:iron ion binding"/>
    <property type="evidence" value="ECO:0007669"/>
    <property type="project" value="InterPro"/>
</dbReference>
<keyword evidence="3 6" id="KW-0479">Metal-binding</keyword>
<dbReference type="GO" id="GO:0004497">
    <property type="term" value="F:monooxygenase activity"/>
    <property type="evidence" value="ECO:0007669"/>
    <property type="project" value="UniProtKB-KW"/>
</dbReference>
<accession>A0A2H3J1C4</accession>
<evidence type="ECO:0000256" key="7">
    <source>
        <dbReference type="RuleBase" id="RU000461"/>
    </source>
</evidence>
<dbReference type="Pfam" id="PF00067">
    <property type="entry name" value="p450"/>
    <property type="match status" value="1"/>
</dbReference>
<dbReference type="InterPro" id="IPR002401">
    <property type="entry name" value="Cyt_P450_E_grp-I"/>
</dbReference>
<dbReference type="GO" id="GO:0016705">
    <property type="term" value="F:oxidoreductase activity, acting on paired donors, with incorporation or reduction of molecular oxygen"/>
    <property type="evidence" value="ECO:0007669"/>
    <property type="project" value="InterPro"/>
</dbReference>
<keyword evidence="4 7" id="KW-0560">Oxidoreductase</keyword>
<protein>
    <submittedName>
        <fullName evidence="8">Cytochrome P450</fullName>
    </submittedName>
</protein>
<feature type="binding site" description="axial binding residue" evidence="6">
    <location>
        <position position="384"/>
    </location>
    <ligand>
        <name>heme</name>
        <dbReference type="ChEBI" id="CHEBI:30413"/>
    </ligand>
    <ligandPart>
        <name>Fe</name>
        <dbReference type="ChEBI" id="CHEBI:18248"/>
    </ligandPart>
</feature>
<evidence type="ECO:0000256" key="1">
    <source>
        <dbReference type="ARBA" id="ARBA00001971"/>
    </source>
</evidence>
<comment type="cofactor">
    <cofactor evidence="1 6">
        <name>heme</name>
        <dbReference type="ChEBI" id="CHEBI:30413"/>
    </cofactor>
</comment>
<dbReference type="PRINTS" id="PR00463">
    <property type="entry name" value="EP450I"/>
</dbReference>
<dbReference type="CDD" id="cd11041">
    <property type="entry name" value="CYP503A1-like"/>
    <property type="match status" value="1"/>
</dbReference>
<comment type="similarity">
    <text evidence="2 7">Belongs to the cytochrome P450 family.</text>
</comment>
<dbReference type="InterPro" id="IPR001128">
    <property type="entry name" value="Cyt_P450"/>
</dbReference>
<gene>
    <name evidence="8" type="ORF">WOLCODRAFT_166481</name>
</gene>
<evidence type="ECO:0000256" key="6">
    <source>
        <dbReference type="PIRSR" id="PIRSR602401-1"/>
    </source>
</evidence>
<dbReference type="PANTHER" id="PTHR46206">
    <property type="entry name" value="CYTOCHROME P450"/>
    <property type="match status" value="1"/>
</dbReference>